<proteinExistence type="predicted"/>
<protein>
    <submittedName>
        <fullName evidence="2">Heterokaryon incompatibility protein-domain-containing protein</fullName>
    </submittedName>
</protein>
<dbReference type="EMBL" id="MU865923">
    <property type="protein sequence ID" value="KAK4452619.1"/>
    <property type="molecule type" value="Genomic_DNA"/>
</dbReference>
<evidence type="ECO:0000259" key="1">
    <source>
        <dbReference type="Pfam" id="PF06985"/>
    </source>
</evidence>
<dbReference type="InterPro" id="IPR010730">
    <property type="entry name" value="HET"/>
</dbReference>
<accession>A0AAV9GXF4</accession>
<dbReference type="PANTHER" id="PTHR33112">
    <property type="entry name" value="DOMAIN PROTEIN, PUTATIVE-RELATED"/>
    <property type="match status" value="1"/>
</dbReference>
<keyword evidence="3" id="KW-1185">Reference proteome</keyword>
<feature type="domain" description="Heterokaryon incompatibility" evidence="1">
    <location>
        <begin position="212"/>
        <end position="359"/>
    </location>
</feature>
<reference evidence="2" key="2">
    <citation type="submission" date="2023-05" db="EMBL/GenBank/DDBJ databases">
        <authorList>
            <consortium name="Lawrence Berkeley National Laboratory"/>
            <person name="Steindorff A."/>
            <person name="Hensen N."/>
            <person name="Bonometti L."/>
            <person name="Westerberg I."/>
            <person name="Brannstrom I.O."/>
            <person name="Guillou S."/>
            <person name="Cros-Aarteil S."/>
            <person name="Calhoun S."/>
            <person name="Haridas S."/>
            <person name="Kuo A."/>
            <person name="Mondo S."/>
            <person name="Pangilinan J."/>
            <person name="Riley R."/>
            <person name="Labutti K."/>
            <person name="Andreopoulos B."/>
            <person name="Lipzen A."/>
            <person name="Chen C."/>
            <person name="Yanf M."/>
            <person name="Daum C."/>
            <person name="Ng V."/>
            <person name="Clum A."/>
            <person name="Ohm R."/>
            <person name="Martin F."/>
            <person name="Silar P."/>
            <person name="Natvig D."/>
            <person name="Lalanne C."/>
            <person name="Gautier V."/>
            <person name="Ament-Velasquez S.L."/>
            <person name="Kruys A."/>
            <person name="Hutchinson M.I."/>
            <person name="Powell A.J."/>
            <person name="Barry K."/>
            <person name="Miller A.N."/>
            <person name="Grigoriev I.V."/>
            <person name="Debuchy R."/>
            <person name="Gladieux P."/>
            <person name="Thoren M.H."/>
            <person name="Johannesson H."/>
        </authorList>
    </citation>
    <scope>NUCLEOTIDE SEQUENCE</scope>
    <source>
        <strain evidence="2">PSN243</strain>
    </source>
</reference>
<dbReference type="PANTHER" id="PTHR33112:SF16">
    <property type="entry name" value="HETEROKARYON INCOMPATIBILITY DOMAIN-CONTAINING PROTEIN"/>
    <property type="match status" value="1"/>
</dbReference>
<sequence>MKSNDMLCEKCRSLRFVLNPFHQNYEVPDNLSFATHICVLHETRESFLTSIAQACHLCCLIQGQLGNREYPSPECGVLGAFVALAAVDNDTMSWKSRPSLVLSIMSRLGNGSLEEITEEVTDQYAEVLQGNIAAGRQMWCDGREGMVPPVSESISFPGVGLARLWRDACLANHRLCNLASPLQSTTPSPTRLLNVTNPSRPFLEETSGWQPYVALSYCWGPGEKFLTLRENVEEHRRGIAIEKLPTTFKHAIYATSQMGYTHVWIDALCIIQNDRADLGKELGHMGDIYRHAALTLRAASAVSSHAGFFHNRNPLQLHPCRVKATWAVSSDTSIIVDLNLAGSCSGHSYLSNRGWILQEDVLAPRAVTFGSQISWRCMEATADETRPIPMGSEASESGTDDMRLWLYAPRDVIDRRLGLIKMTKFEAWQDMVCGYSDRELSIGTDTLRALSGLADMFSQVHGTTYLAGLWRENLMADLAWYVSANDKRPVQPSHHRLTAPSWSWASVGKVRIRFPDKGWDPDRPVLDRRPSPAVVRHVFCASKDPINALPRPESRETSVQDRWLLRLAGPLRRLTLVLNRRYSEWRINNVVYGDSRAGIPDNVSASAISSRLVPRFPAALCLPDSSGRMVGEVSLDFSTLPPVSERAASANGNEELGVFCLPLLEEKLDVFPSAQVLCLILAPLSPDSALYRRLGIGYLTGEGWFSGSHGDNETVVECEIV</sequence>
<gene>
    <name evidence="2" type="ORF">QBC34DRAFT_397918</name>
</gene>
<name>A0AAV9GXF4_9PEZI</name>
<dbReference type="Pfam" id="PF06985">
    <property type="entry name" value="HET"/>
    <property type="match status" value="1"/>
</dbReference>
<dbReference type="Proteomes" id="UP001321760">
    <property type="component" value="Unassembled WGS sequence"/>
</dbReference>
<evidence type="ECO:0000313" key="3">
    <source>
        <dbReference type="Proteomes" id="UP001321760"/>
    </source>
</evidence>
<comment type="caution">
    <text evidence="2">The sequence shown here is derived from an EMBL/GenBank/DDBJ whole genome shotgun (WGS) entry which is preliminary data.</text>
</comment>
<organism evidence="2 3">
    <name type="scientific">Podospora aff. communis PSN243</name>
    <dbReference type="NCBI Taxonomy" id="3040156"/>
    <lineage>
        <taxon>Eukaryota</taxon>
        <taxon>Fungi</taxon>
        <taxon>Dikarya</taxon>
        <taxon>Ascomycota</taxon>
        <taxon>Pezizomycotina</taxon>
        <taxon>Sordariomycetes</taxon>
        <taxon>Sordariomycetidae</taxon>
        <taxon>Sordariales</taxon>
        <taxon>Podosporaceae</taxon>
        <taxon>Podospora</taxon>
    </lineage>
</organism>
<evidence type="ECO:0000313" key="2">
    <source>
        <dbReference type="EMBL" id="KAK4452619.1"/>
    </source>
</evidence>
<reference evidence="2" key="1">
    <citation type="journal article" date="2023" name="Mol. Phylogenet. Evol.">
        <title>Genome-scale phylogeny and comparative genomics of the fungal order Sordariales.</title>
        <authorList>
            <person name="Hensen N."/>
            <person name="Bonometti L."/>
            <person name="Westerberg I."/>
            <person name="Brannstrom I.O."/>
            <person name="Guillou S."/>
            <person name="Cros-Aarteil S."/>
            <person name="Calhoun S."/>
            <person name="Haridas S."/>
            <person name="Kuo A."/>
            <person name="Mondo S."/>
            <person name="Pangilinan J."/>
            <person name="Riley R."/>
            <person name="LaButti K."/>
            <person name="Andreopoulos B."/>
            <person name="Lipzen A."/>
            <person name="Chen C."/>
            <person name="Yan M."/>
            <person name="Daum C."/>
            <person name="Ng V."/>
            <person name="Clum A."/>
            <person name="Steindorff A."/>
            <person name="Ohm R.A."/>
            <person name="Martin F."/>
            <person name="Silar P."/>
            <person name="Natvig D.O."/>
            <person name="Lalanne C."/>
            <person name="Gautier V."/>
            <person name="Ament-Velasquez S.L."/>
            <person name="Kruys A."/>
            <person name="Hutchinson M.I."/>
            <person name="Powell A.J."/>
            <person name="Barry K."/>
            <person name="Miller A.N."/>
            <person name="Grigoriev I.V."/>
            <person name="Debuchy R."/>
            <person name="Gladieux P."/>
            <person name="Hiltunen Thoren M."/>
            <person name="Johannesson H."/>
        </authorList>
    </citation>
    <scope>NUCLEOTIDE SEQUENCE</scope>
    <source>
        <strain evidence="2">PSN243</strain>
    </source>
</reference>
<dbReference type="AlphaFoldDB" id="A0AAV9GXF4"/>